<accession>A0A151AVT9</accession>
<organism evidence="2 3">
    <name type="scientific">Clostridium tepidiprofundi DSM 19306</name>
    <dbReference type="NCBI Taxonomy" id="1121338"/>
    <lineage>
        <taxon>Bacteria</taxon>
        <taxon>Bacillati</taxon>
        <taxon>Bacillota</taxon>
        <taxon>Clostridia</taxon>
        <taxon>Eubacteriales</taxon>
        <taxon>Clostridiaceae</taxon>
        <taxon>Clostridium</taxon>
    </lineage>
</organism>
<sequence>MDSNVAFVIEKRIERTINNLEKNNMNGYFVKDKNEAIKKIEELINEGDTVAIGGSMTLFEIGAVDLLRNGKYNFLDRYKSGLSQEQIKDIYRKAFSSDVYLSSSNALTEDGELYNVDGRGNRVAAMIYGPDKVIVVVGINKIVRDLDEAIIRNREIAAPANAKRLNKNTPCAQVGHCMDCNSTDRICNEYVVIRRQMNQGRIHVIIINEELGY</sequence>
<dbReference type="SUPFAM" id="SSF100950">
    <property type="entry name" value="NagB/RpiA/CoA transferase-like"/>
    <property type="match status" value="1"/>
</dbReference>
<dbReference type="RefSeq" id="WP_066826853.1">
    <property type="nucleotide sequence ID" value="NZ_LTBA01000044.1"/>
</dbReference>
<reference evidence="2 3" key="1">
    <citation type="submission" date="2016-02" db="EMBL/GenBank/DDBJ databases">
        <title>Genome sequence of Clostridium tepidiprofundi DSM 19306.</title>
        <authorList>
            <person name="Poehlein A."/>
            <person name="Daniel R."/>
        </authorList>
    </citation>
    <scope>NUCLEOTIDE SEQUENCE [LARGE SCALE GENOMIC DNA]</scope>
    <source>
        <strain evidence="2 3">DSM 19306</strain>
    </source>
</reference>
<dbReference type="InterPro" id="IPR003741">
    <property type="entry name" value="LUD_dom"/>
</dbReference>
<protein>
    <recommendedName>
        <fullName evidence="1">LUD domain-containing protein</fullName>
    </recommendedName>
</protein>
<name>A0A151AVT9_9CLOT</name>
<dbReference type="InterPro" id="IPR024185">
    <property type="entry name" value="FTHF_cligase-like_sf"/>
</dbReference>
<keyword evidence="3" id="KW-1185">Reference proteome</keyword>
<evidence type="ECO:0000313" key="3">
    <source>
        <dbReference type="Proteomes" id="UP000075531"/>
    </source>
</evidence>
<dbReference type="AlphaFoldDB" id="A0A151AVT9"/>
<dbReference type="Proteomes" id="UP000075531">
    <property type="component" value="Unassembled WGS sequence"/>
</dbReference>
<dbReference type="PANTHER" id="PTHR36179:SF2">
    <property type="entry name" value="LUD DOMAIN-CONTAINING PROTEIN"/>
    <property type="match status" value="1"/>
</dbReference>
<evidence type="ECO:0000259" key="1">
    <source>
        <dbReference type="Pfam" id="PF02589"/>
    </source>
</evidence>
<feature type="domain" description="LUD" evidence="1">
    <location>
        <begin position="13"/>
        <end position="207"/>
    </location>
</feature>
<dbReference type="PANTHER" id="PTHR36179">
    <property type="entry name" value="LUD_DOM DOMAIN-CONTAINING PROTEIN"/>
    <property type="match status" value="1"/>
</dbReference>
<dbReference type="STRING" id="1121338.CLTEP_23360"/>
<evidence type="ECO:0000313" key="2">
    <source>
        <dbReference type="EMBL" id="KYH31673.1"/>
    </source>
</evidence>
<dbReference type="Gene3D" id="3.40.50.10420">
    <property type="entry name" value="NagB/RpiA/CoA transferase-like"/>
    <property type="match status" value="1"/>
</dbReference>
<dbReference type="EMBL" id="LTBA01000044">
    <property type="protein sequence ID" value="KYH31673.1"/>
    <property type="molecule type" value="Genomic_DNA"/>
</dbReference>
<dbReference type="InterPro" id="IPR009501">
    <property type="entry name" value="UCP020269"/>
</dbReference>
<dbReference type="Pfam" id="PF02589">
    <property type="entry name" value="LUD_dom"/>
    <property type="match status" value="1"/>
</dbReference>
<comment type="caution">
    <text evidence="2">The sequence shown here is derived from an EMBL/GenBank/DDBJ whole genome shotgun (WGS) entry which is preliminary data.</text>
</comment>
<proteinExistence type="predicted"/>
<dbReference type="PATRIC" id="fig|1121338.3.peg.2415"/>
<dbReference type="PIRSF" id="PIRSF020269">
    <property type="entry name" value="DUF1121"/>
    <property type="match status" value="1"/>
</dbReference>
<gene>
    <name evidence="2" type="ORF">CLTEP_23360</name>
</gene>
<dbReference type="OrthoDB" id="9809147at2"/>
<dbReference type="InterPro" id="IPR037171">
    <property type="entry name" value="NagB/RpiA_transferase-like"/>
</dbReference>